<feature type="transmembrane region" description="Helical" evidence="5">
    <location>
        <begin position="91"/>
        <end position="115"/>
    </location>
</feature>
<dbReference type="SUPFAM" id="SSF81321">
    <property type="entry name" value="Family A G protein-coupled receptor-like"/>
    <property type="match status" value="1"/>
</dbReference>
<name>A0A1X7VCD6_AMPQE</name>
<feature type="transmembrane region" description="Helical" evidence="5">
    <location>
        <begin position="6"/>
        <end position="39"/>
    </location>
</feature>
<dbReference type="InterPro" id="IPR017452">
    <property type="entry name" value="GPCR_Rhodpsn_7TM"/>
</dbReference>
<feature type="transmembrane region" description="Helical" evidence="5">
    <location>
        <begin position="188"/>
        <end position="211"/>
    </location>
</feature>
<feature type="transmembrane region" description="Helical" evidence="5">
    <location>
        <begin position="232"/>
        <end position="252"/>
    </location>
</feature>
<organism evidence="7">
    <name type="scientific">Amphimedon queenslandica</name>
    <name type="common">Sponge</name>
    <dbReference type="NCBI Taxonomy" id="400682"/>
    <lineage>
        <taxon>Eukaryota</taxon>
        <taxon>Metazoa</taxon>
        <taxon>Porifera</taxon>
        <taxon>Demospongiae</taxon>
        <taxon>Heteroscleromorpha</taxon>
        <taxon>Haplosclerida</taxon>
        <taxon>Niphatidae</taxon>
        <taxon>Amphimedon</taxon>
    </lineage>
</organism>
<dbReference type="GO" id="GO:0016020">
    <property type="term" value="C:membrane"/>
    <property type="evidence" value="ECO:0007669"/>
    <property type="project" value="UniProtKB-SubCell"/>
</dbReference>
<comment type="subcellular location">
    <subcellularLocation>
        <location evidence="1">Membrane</location>
    </subcellularLocation>
</comment>
<dbReference type="Gene3D" id="1.20.1070.10">
    <property type="entry name" value="Rhodopsin 7-helix transmembrane proteins"/>
    <property type="match status" value="1"/>
</dbReference>
<evidence type="ECO:0000256" key="1">
    <source>
        <dbReference type="ARBA" id="ARBA00004370"/>
    </source>
</evidence>
<evidence type="ECO:0000256" key="2">
    <source>
        <dbReference type="ARBA" id="ARBA00022692"/>
    </source>
</evidence>
<evidence type="ECO:0000313" key="7">
    <source>
        <dbReference type="EnsemblMetazoa" id="Aqu2.1.37177_001"/>
    </source>
</evidence>
<dbReference type="PROSITE" id="PS50262">
    <property type="entry name" value="G_PROTEIN_RECEP_F1_2"/>
    <property type="match status" value="1"/>
</dbReference>
<feature type="transmembrane region" description="Helical" evidence="5">
    <location>
        <begin position="51"/>
        <end position="79"/>
    </location>
</feature>
<accession>A0A1X7VCD6</accession>
<evidence type="ECO:0000256" key="5">
    <source>
        <dbReference type="SAM" id="Phobius"/>
    </source>
</evidence>
<evidence type="ECO:0000259" key="6">
    <source>
        <dbReference type="PROSITE" id="PS50262"/>
    </source>
</evidence>
<protein>
    <recommendedName>
        <fullName evidence="6">G-protein coupled receptors family 1 profile domain-containing protein</fullName>
    </recommendedName>
</protein>
<feature type="domain" description="G-protein coupled receptors family 1 profile" evidence="6">
    <location>
        <begin position="30"/>
        <end position="288"/>
    </location>
</feature>
<evidence type="ECO:0000256" key="3">
    <source>
        <dbReference type="ARBA" id="ARBA00022989"/>
    </source>
</evidence>
<proteinExistence type="predicted"/>
<evidence type="ECO:0000256" key="4">
    <source>
        <dbReference type="ARBA" id="ARBA00023136"/>
    </source>
</evidence>
<keyword evidence="4 5" id="KW-0472">Membrane</keyword>
<feature type="transmembrane region" description="Helical" evidence="5">
    <location>
        <begin position="272"/>
        <end position="293"/>
    </location>
</feature>
<keyword evidence="2 5" id="KW-0812">Transmembrane</keyword>
<sequence length="313" mass="35158">MEPASHNAVLIICLALPIYFVGIILPSFALNGIIVLTFARTKKLHTPSNLLSVHVSIIGLVTLLIYSTVSIPAFALALIKCDYDLVYYKWMAAHVLHFGLYPLNIAAISLSYCLILKYSSSVLSFLYVGVIIFFMWSAAIIGNAPIPFLVPFRKFVSCSRELCLNSTYVCYNFHGAFTPNLFSFQSGIFFLIQDIIFIIIPLILVLVSTTLSYTIFKASIVHPDNSLKIRMILLPIIMTATYLFLIVGQNIINWVPITMDTNNMPRDIIPLLFGLSWDLSSVIYPIIILYFNIPLRKASWNLILSFIGRASNK</sequence>
<reference evidence="7" key="1">
    <citation type="submission" date="2017-05" db="UniProtKB">
        <authorList>
            <consortium name="EnsemblMetazoa"/>
        </authorList>
    </citation>
    <scope>IDENTIFICATION</scope>
</reference>
<keyword evidence="3 5" id="KW-1133">Transmembrane helix</keyword>
<dbReference type="EnsemblMetazoa" id="Aqu2.1.37177_001">
    <property type="protein sequence ID" value="Aqu2.1.37177_001"/>
    <property type="gene ID" value="Aqu2.1.37177"/>
</dbReference>
<dbReference type="AlphaFoldDB" id="A0A1X7VCD6"/>
<feature type="transmembrane region" description="Helical" evidence="5">
    <location>
        <begin position="122"/>
        <end position="146"/>
    </location>
</feature>
<dbReference type="InParanoid" id="A0A1X7VCD6"/>